<dbReference type="InterPro" id="IPR006450">
    <property type="entry name" value="Phage_HK97_gp6-like"/>
</dbReference>
<dbReference type="AlphaFoldDB" id="A0AAJ2R484"/>
<accession>A0AAJ2R484</accession>
<dbReference type="Pfam" id="PF05135">
    <property type="entry name" value="Phage_connect_1"/>
    <property type="match status" value="1"/>
</dbReference>
<evidence type="ECO:0000313" key="2">
    <source>
        <dbReference type="Proteomes" id="UP001287445"/>
    </source>
</evidence>
<comment type="caution">
    <text evidence="1">The sequence shown here is derived from an EMBL/GenBank/DDBJ whole genome shotgun (WGS) entry which is preliminary data.</text>
</comment>
<evidence type="ECO:0000313" key="1">
    <source>
        <dbReference type="EMBL" id="MDX4957920.1"/>
    </source>
</evidence>
<protein>
    <submittedName>
        <fullName evidence="1">Head-tail connector protein</fullName>
    </submittedName>
</protein>
<dbReference type="RefSeq" id="WP_319076985.1">
    <property type="nucleotide sequence ID" value="NZ_JAWWMZ010000022.1"/>
</dbReference>
<organism evidence="1 2">
    <name type="scientific">Delftia acidovorans</name>
    <name type="common">Pseudomonas acidovorans</name>
    <name type="synonym">Comamonas acidovorans</name>
    <dbReference type="NCBI Taxonomy" id="80866"/>
    <lineage>
        <taxon>Bacteria</taxon>
        <taxon>Pseudomonadati</taxon>
        <taxon>Pseudomonadota</taxon>
        <taxon>Betaproteobacteria</taxon>
        <taxon>Burkholderiales</taxon>
        <taxon>Comamonadaceae</taxon>
        <taxon>Delftia</taxon>
    </lineage>
</organism>
<dbReference type="NCBIfam" id="TIGR01560">
    <property type="entry name" value="put_DNA_pack"/>
    <property type="match status" value="1"/>
</dbReference>
<dbReference type="EMBL" id="JAWWMZ010000022">
    <property type="protein sequence ID" value="MDX4957920.1"/>
    <property type="molecule type" value="Genomic_DNA"/>
</dbReference>
<dbReference type="InterPro" id="IPR021146">
    <property type="entry name" value="Phage_gp6-like_head-tail"/>
</dbReference>
<dbReference type="CDD" id="cd08054">
    <property type="entry name" value="gp6"/>
    <property type="match status" value="1"/>
</dbReference>
<dbReference type="Proteomes" id="UP001287445">
    <property type="component" value="Unassembled WGS sequence"/>
</dbReference>
<sequence length="120" mass="13095">MMLVTLAQARDHIRSDTDADDADLKLKIEGASAAVIDYLGSFLPLDSAGDPLEDSQGDLIGVKPRAMQRIRNAVLITVAYMYRERDGSQEHSVPTQWGYGYALPQGATALLYSLRKPTVA</sequence>
<gene>
    <name evidence="1" type="ORF">SGN30_31250</name>
</gene>
<dbReference type="Gene3D" id="1.10.3230.30">
    <property type="entry name" value="Phage gp6-like head-tail connector protein"/>
    <property type="match status" value="1"/>
</dbReference>
<name>A0AAJ2R484_DELAC</name>
<proteinExistence type="predicted"/>
<reference evidence="1" key="1">
    <citation type="submission" date="2023-11" db="EMBL/GenBank/DDBJ databases">
        <title>Identification and selenium tolerance of Delftia acidovorans R3-25.</title>
        <authorList>
            <person name="Zhang S."/>
            <person name="Liu Y."/>
            <person name="Guo Y."/>
        </authorList>
    </citation>
    <scope>NUCLEOTIDE SEQUENCE</scope>
    <source>
        <strain evidence="1">R3-25</strain>
    </source>
</reference>